<dbReference type="SMART" id="SM00385">
    <property type="entry name" value="CYCLIN"/>
    <property type="match status" value="1"/>
</dbReference>
<dbReference type="FunFam" id="1.10.472.10:FF:000006">
    <property type="entry name" value="Cyclin I"/>
    <property type="match status" value="1"/>
</dbReference>
<evidence type="ECO:0000256" key="4">
    <source>
        <dbReference type="SAM" id="MobiDB-lite"/>
    </source>
</evidence>
<dbReference type="EMBL" id="JBBPFD010000015">
    <property type="protein sequence ID" value="KAK7895753.1"/>
    <property type="molecule type" value="Genomic_DNA"/>
</dbReference>
<dbReference type="InterPro" id="IPR006671">
    <property type="entry name" value="Cyclin_N"/>
</dbReference>
<name>A0AAW0NGR9_9GOBI</name>
<dbReference type="Pfam" id="PF00134">
    <property type="entry name" value="Cyclin_N"/>
    <property type="match status" value="1"/>
</dbReference>
<dbReference type="InterPro" id="IPR013763">
    <property type="entry name" value="Cyclin-like_dom"/>
</dbReference>
<dbReference type="AlphaFoldDB" id="A0AAW0NGR9"/>
<reference evidence="7" key="1">
    <citation type="submission" date="2024-04" db="EMBL/GenBank/DDBJ databases">
        <title>Salinicola lusitanus LLJ914,a marine bacterium isolated from the Okinawa Trough.</title>
        <authorList>
            <person name="Li J."/>
        </authorList>
    </citation>
    <scope>NUCLEOTIDE SEQUENCE [LARGE SCALE GENOMIC DNA]</scope>
</reference>
<evidence type="ECO:0000313" key="6">
    <source>
        <dbReference type="EMBL" id="KAK7895753.1"/>
    </source>
</evidence>
<dbReference type="Proteomes" id="UP001460270">
    <property type="component" value="Unassembled WGS sequence"/>
</dbReference>
<comment type="similarity">
    <text evidence="3">Belongs to the cyclin family.</text>
</comment>
<dbReference type="SUPFAM" id="SSF47954">
    <property type="entry name" value="Cyclin-like"/>
    <property type="match status" value="1"/>
</dbReference>
<dbReference type="InterPro" id="IPR039361">
    <property type="entry name" value="Cyclin"/>
</dbReference>
<evidence type="ECO:0000256" key="1">
    <source>
        <dbReference type="ARBA" id="ARBA00003222"/>
    </source>
</evidence>
<organism evidence="6 7">
    <name type="scientific">Mugilogobius chulae</name>
    <name type="common">yellowstripe goby</name>
    <dbReference type="NCBI Taxonomy" id="88201"/>
    <lineage>
        <taxon>Eukaryota</taxon>
        <taxon>Metazoa</taxon>
        <taxon>Chordata</taxon>
        <taxon>Craniata</taxon>
        <taxon>Vertebrata</taxon>
        <taxon>Euteleostomi</taxon>
        <taxon>Actinopterygii</taxon>
        <taxon>Neopterygii</taxon>
        <taxon>Teleostei</taxon>
        <taxon>Neoteleostei</taxon>
        <taxon>Acanthomorphata</taxon>
        <taxon>Gobiaria</taxon>
        <taxon>Gobiiformes</taxon>
        <taxon>Gobioidei</taxon>
        <taxon>Gobiidae</taxon>
        <taxon>Gobionellinae</taxon>
        <taxon>Mugilogobius</taxon>
    </lineage>
</organism>
<comment type="function">
    <text evidence="1">Essential for the control of the cell cycle at the G2/M (mitosis) transition.</text>
</comment>
<evidence type="ECO:0000259" key="5">
    <source>
        <dbReference type="SMART" id="SM00385"/>
    </source>
</evidence>
<dbReference type="PANTHER" id="PTHR10177">
    <property type="entry name" value="CYCLINS"/>
    <property type="match status" value="1"/>
</dbReference>
<accession>A0AAW0NGR9</accession>
<evidence type="ECO:0000256" key="3">
    <source>
        <dbReference type="RuleBase" id="RU000383"/>
    </source>
</evidence>
<keyword evidence="2 3" id="KW-0195">Cyclin</keyword>
<dbReference type="Gene3D" id="1.10.472.10">
    <property type="entry name" value="Cyclin-like"/>
    <property type="match status" value="2"/>
</dbReference>
<proteinExistence type="inferred from homology"/>
<evidence type="ECO:0000256" key="2">
    <source>
        <dbReference type="ARBA" id="ARBA00023127"/>
    </source>
</evidence>
<keyword evidence="7" id="KW-1185">Reference proteome</keyword>
<protein>
    <recommendedName>
        <fullName evidence="5">Cyclin-like domain-containing protein</fullName>
    </recommendedName>
</protein>
<gene>
    <name evidence="6" type="ORF">WMY93_021078</name>
</gene>
<comment type="caution">
    <text evidence="6">The sequence shown here is derived from an EMBL/GenBank/DDBJ whole genome shotgun (WGS) entry which is preliminary data.</text>
</comment>
<feature type="compositionally biased region" description="Low complexity" evidence="4">
    <location>
        <begin position="564"/>
        <end position="578"/>
    </location>
</feature>
<dbReference type="InterPro" id="IPR036915">
    <property type="entry name" value="Cyclin-like_sf"/>
</dbReference>
<sequence length="578" mass="64877">MADVTVWHVPVIRGDNNSPTEFFRRETTLLMTFELSKHNIVISGTSIVKRSRSQLCGRTCQCETLIETLKMPQSRLPLFLQCEEEPFCVLMRREEPSALAPEPGEKTMKLKHYVLYLDVSYIFSVQRIHRQKSTVLSGSQTRISHTAGNDKHVELKGMLPLAESAGQTTTGPSCGHLRSGLNPGKPGKTRLKVHRRGHIDASFTQRSHKVVFYEGKGRVSVPVWFVEQGKLTPKPADRSPAHHQITSLWTLYEPVFSHSGVNLPPSMNMDPVRLLKELKATYDQEVHYLPKEAGLNLIEATQDASGVSAKSRDARVEDLLSLTRFFGYSTQTFVLAVNLLDRFLAMIRVRPKHLSCVSLGCLHLAAKACEQQCDVTPGEELIRISQSGFTSSDLSRMEAIIVGKLQPQRPAVTAATFLQLYHQITLAHCSHRRDIMSLEKLEAQLKACLCRLSFSKAKPSVLALSLLIHEAQTIQSDDMLEVTTQIQRHLKIRESELVWWGEHVARCLSEYSSAQCTKPDHRRLQWVISRRTAHTLHTSRTVPELPTIPESAWDHGSEDSDTLSSGEESICSGEEPLS</sequence>
<feature type="region of interest" description="Disordered" evidence="4">
    <location>
        <begin position="538"/>
        <end position="578"/>
    </location>
</feature>
<feature type="domain" description="Cyclin-like" evidence="5">
    <location>
        <begin position="317"/>
        <end position="403"/>
    </location>
</feature>
<evidence type="ECO:0000313" key="7">
    <source>
        <dbReference type="Proteomes" id="UP001460270"/>
    </source>
</evidence>